<dbReference type="InterPro" id="IPR000760">
    <property type="entry name" value="Inositol_monophosphatase-like"/>
</dbReference>
<keyword evidence="2" id="KW-0378">Hydrolase</keyword>
<dbReference type="GO" id="GO:0007165">
    <property type="term" value="P:signal transduction"/>
    <property type="evidence" value="ECO:0007669"/>
    <property type="project" value="TreeGrafter"/>
</dbReference>
<dbReference type="CDD" id="cd01637">
    <property type="entry name" value="IMPase_like"/>
    <property type="match status" value="1"/>
</dbReference>
<comment type="caution">
    <text evidence="5">The sequence shown here is derived from an EMBL/GenBank/DDBJ whole genome shotgun (WGS) entry which is preliminary data.</text>
</comment>
<reference evidence="5" key="1">
    <citation type="submission" date="2010-08" db="EMBL/GenBank/DDBJ databases">
        <authorList>
            <person name="Muzny D."/>
            <person name="Qin X."/>
            <person name="Buhay C."/>
            <person name="Dugan-Rocha S."/>
            <person name="Ding Y."/>
            <person name="Chen G."/>
            <person name="Hawes A."/>
            <person name="Holder M."/>
            <person name="Jhangiani S."/>
            <person name="Johnson A."/>
            <person name="Khan Z."/>
            <person name="Li Z."/>
            <person name="Liu W."/>
            <person name="Liu X."/>
            <person name="Perez L."/>
            <person name="Shen H."/>
            <person name="Wang Q."/>
            <person name="Watt J."/>
            <person name="Xi L."/>
            <person name="Xin Y."/>
            <person name="Zhou J."/>
            <person name="Deng J."/>
            <person name="Jiang H."/>
            <person name="Liu Y."/>
            <person name="Qu J."/>
            <person name="Song X.-Z."/>
            <person name="Zhang L."/>
            <person name="Villasana D."/>
            <person name="Johnson A."/>
            <person name="Liu J."/>
            <person name="Liyanage D."/>
            <person name="Lorensuhewa L."/>
            <person name="Robinson T."/>
            <person name="Song A."/>
            <person name="Song B.-B."/>
            <person name="Dinh H."/>
            <person name="Thornton R."/>
            <person name="Coyle M."/>
            <person name="Francisco L."/>
            <person name="Jackson L."/>
            <person name="Javaid M."/>
            <person name="Korchina V."/>
            <person name="Kovar C."/>
            <person name="Mata R."/>
            <person name="Mathew T."/>
            <person name="Ngo R."/>
            <person name="Nguyen L."/>
            <person name="Nguyen N."/>
            <person name="Okwuonu G."/>
            <person name="Ongeri F."/>
            <person name="Pham C."/>
            <person name="Simmons D."/>
            <person name="Wilczek-Boney K."/>
            <person name="Hale W."/>
            <person name="Jakkamsetti A."/>
            <person name="Pham P."/>
            <person name="Ruth R."/>
            <person name="San Lucas F."/>
            <person name="Warren J."/>
            <person name="Zhang J."/>
            <person name="Zhao Z."/>
            <person name="Zhou C."/>
            <person name="Zhu D."/>
            <person name="Lee S."/>
            <person name="Bess C."/>
            <person name="Blankenburg K."/>
            <person name="Forbes L."/>
            <person name="Fu Q."/>
            <person name="Gubbala S."/>
            <person name="Hirani K."/>
            <person name="Jayaseelan J.C."/>
            <person name="Lara F."/>
            <person name="Munidasa M."/>
            <person name="Palculict T."/>
            <person name="Patil S."/>
            <person name="Pu L.-L."/>
            <person name="Saada N."/>
            <person name="Tang L."/>
            <person name="Weissenberger G."/>
            <person name="Zhu Y."/>
            <person name="Hemphill L."/>
            <person name="Shang Y."/>
            <person name="Youmans B."/>
            <person name="Ayvaz T."/>
            <person name="Ross M."/>
            <person name="Santibanez J."/>
            <person name="Aqrawi P."/>
            <person name="Gross S."/>
            <person name="Joshi V."/>
            <person name="Fowler G."/>
            <person name="Nazareth L."/>
            <person name="Reid J."/>
            <person name="Worley K."/>
            <person name="Petrosino J."/>
            <person name="Highlander S."/>
            <person name="Gibbs R."/>
        </authorList>
    </citation>
    <scope>NUCLEOTIDE SEQUENCE [LARGE SCALE GENOMIC DNA]</scope>
    <source>
        <strain evidence="5">DSM 15272</strain>
    </source>
</reference>
<proteinExistence type="predicted"/>
<dbReference type="STRING" id="585531.HMPREF0063_10681"/>
<keyword evidence="1 4" id="KW-0479">Metal-binding</keyword>
<dbReference type="eggNOG" id="COG0483">
    <property type="taxonomic scope" value="Bacteria"/>
</dbReference>
<dbReference type="Gene3D" id="3.40.190.80">
    <property type="match status" value="1"/>
</dbReference>
<dbReference type="Proteomes" id="UP000003111">
    <property type="component" value="Unassembled WGS sequence"/>
</dbReference>
<dbReference type="GO" id="GO:0046872">
    <property type="term" value="F:metal ion binding"/>
    <property type="evidence" value="ECO:0007669"/>
    <property type="project" value="UniProtKB-KW"/>
</dbReference>
<dbReference type="SUPFAM" id="SSF56655">
    <property type="entry name" value="Carbohydrate phosphatase"/>
    <property type="match status" value="1"/>
</dbReference>
<feature type="binding site" evidence="4">
    <location>
        <position position="88"/>
    </location>
    <ligand>
        <name>Mg(2+)</name>
        <dbReference type="ChEBI" id="CHEBI:18420"/>
        <label>1</label>
        <note>catalytic</note>
    </ligand>
</feature>
<dbReference type="AlphaFoldDB" id="E2S9P1"/>
<organism evidence="5 6">
    <name type="scientific">Aeromicrobium marinum DSM 15272</name>
    <dbReference type="NCBI Taxonomy" id="585531"/>
    <lineage>
        <taxon>Bacteria</taxon>
        <taxon>Bacillati</taxon>
        <taxon>Actinomycetota</taxon>
        <taxon>Actinomycetes</taxon>
        <taxon>Propionibacteriales</taxon>
        <taxon>Nocardioidaceae</taxon>
        <taxon>Aeromicrobium</taxon>
    </lineage>
</organism>
<feature type="binding site" evidence="4">
    <location>
        <position position="69"/>
    </location>
    <ligand>
        <name>Mg(2+)</name>
        <dbReference type="ChEBI" id="CHEBI:18420"/>
        <label>1</label>
        <note>catalytic</note>
    </ligand>
</feature>
<dbReference type="GO" id="GO:0008934">
    <property type="term" value="F:inositol monophosphate 1-phosphatase activity"/>
    <property type="evidence" value="ECO:0007669"/>
    <property type="project" value="TreeGrafter"/>
</dbReference>
<dbReference type="Pfam" id="PF00459">
    <property type="entry name" value="Inositol_P"/>
    <property type="match status" value="1"/>
</dbReference>
<dbReference type="PROSITE" id="PS00629">
    <property type="entry name" value="IMP_1"/>
    <property type="match status" value="1"/>
</dbReference>
<dbReference type="Gene3D" id="3.30.540.10">
    <property type="entry name" value="Fructose-1,6-Bisphosphatase, subunit A, domain 1"/>
    <property type="match status" value="1"/>
</dbReference>
<gene>
    <name evidence="5" type="ORF">HMPREF0063_10681</name>
</gene>
<sequence length="259" mass="26867">MTVDDDALLAHALVTDAAALAARMRREPGLEINRKTSVSDVVTAADHAAEDLVVRRLVEAHPDDAILGEEGASHTGTTGRRWVIDPVDGTYNFASGSDYWCSALALLDGDDLVLGAVAHHGSGTVVVGGPELPTTVNGTPVDLLDAAADLSHLSAATYLHPAGVQRDEIREPFLRAAARPATIRMLGSGSMDLVGVATGRLGCWFQHTTPEWDWYPGAAIVQGAGGVARQVVAHGVTWSVAGPAEAVGELARSLEGAGS</sequence>
<dbReference type="HOGENOM" id="CLU_044118_6_1_11"/>
<evidence type="ECO:0000256" key="2">
    <source>
        <dbReference type="ARBA" id="ARBA00022801"/>
    </source>
</evidence>
<dbReference type="EMBL" id="ACLF03000003">
    <property type="protein sequence ID" value="EFQ83965.1"/>
    <property type="molecule type" value="Genomic_DNA"/>
</dbReference>
<dbReference type="PANTHER" id="PTHR20854:SF4">
    <property type="entry name" value="INOSITOL-1-MONOPHOSPHATASE-RELATED"/>
    <property type="match status" value="1"/>
</dbReference>
<evidence type="ECO:0000256" key="3">
    <source>
        <dbReference type="ARBA" id="ARBA00022842"/>
    </source>
</evidence>
<keyword evidence="3 4" id="KW-0460">Magnesium</keyword>
<protein>
    <submittedName>
        <fullName evidence="5">Inositol monophosphatase family protein</fullName>
    </submittedName>
</protein>
<dbReference type="RefSeq" id="WP_007077703.1">
    <property type="nucleotide sequence ID" value="NZ_CM001024.1"/>
</dbReference>
<accession>E2S9P1</accession>
<feature type="binding site" evidence="4">
    <location>
        <position position="213"/>
    </location>
    <ligand>
        <name>Mg(2+)</name>
        <dbReference type="ChEBI" id="CHEBI:18420"/>
        <label>1</label>
        <note>catalytic</note>
    </ligand>
</feature>
<dbReference type="InterPro" id="IPR020583">
    <property type="entry name" value="Inositol_monoP_metal-BS"/>
</dbReference>
<feature type="binding site" evidence="4">
    <location>
        <position position="85"/>
    </location>
    <ligand>
        <name>Mg(2+)</name>
        <dbReference type="ChEBI" id="CHEBI:18420"/>
        <label>1</label>
        <note>catalytic</note>
    </ligand>
</feature>
<comment type="cofactor">
    <cofactor evidence="4">
        <name>Mg(2+)</name>
        <dbReference type="ChEBI" id="CHEBI:18420"/>
    </cofactor>
</comment>
<evidence type="ECO:0000313" key="6">
    <source>
        <dbReference type="Proteomes" id="UP000003111"/>
    </source>
</evidence>
<dbReference type="PANTHER" id="PTHR20854">
    <property type="entry name" value="INOSITOL MONOPHOSPHATASE"/>
    <property type="match status" value="1"/>
</dbReference>
<dbReference type="PRINTS" id="PR00377">
    <property type="entry name" value="IMPHPHTASES"/>
</dbReference>
<name>E2S9P1_9ACTN</name>
<keyword evidence="6" id="KW-1185">Reference proteome</keyword>
<evidence type="ECO:0000313" key="5">
    <source>
        <dbReference type="EMBL" id="EFQ83965.1"/>
    </source>
</evidence>
<evidence type="ECO:0000256" key="4">
    <source>
        <dbReference type="PIRSR" id="PIRSR600760-2"/>
    </source>
</evidence>
<dbReference type="GO" id="GO:0006020">
    <property type="term" value="P:inositol metabolic process"/>
    <property type="evidence" value="ECO:0007669"/>
    <property type="project" value="TreeGrafter"/>
</dbReference>
<evidence type="ECO:0000256" key="1">
    <source>
        <dbReference type="ARBA" id="ARBA00022723"/>
    </source>
</evidence>